<evidence type="ECO:0000313" key="4">
    <source>
        <dbReference type="Proteomes" id="UP000642829"/>
    </source>
</evidence>
<feature type="chain" id="PRO_5035272493" evidence="2">
    <location>
        <begin position="22"/>
        <end position="400"/>
    </location>
</feature>
<sequence length="400" mass="40872">MKQALILSALLSTLLPAALNAQLYWDTNGATPGAGNPADGIWDTDTTPFWTTDSSGSIATVDYTTGGSTNVIFSAGADAAAANITVSSTQLISSLTVKNGNVIFSGSTLDDTGTTVDVVVDSGASATMNNTGSFNGNFNVNGTLLVNAITAGGPMTKTGTGTMTANRLDAVLTVNEGTLIYTGSVSAKLKNTTVNSGGTLRLTGNAFDGTKRSLAVNTGGRVEFGSGLTQTISLFTGGGTVSGEANSMLRVGGDNKTTTFSGAIVDQLNIASIGSGAFTLDDTSSMEFTIGANGVNNSITGDGVNDTTTNLEGEFIFNLTGADLTDGNTWLIVDVNNLNENITETFNVNGFTELSNIWTNGSGFAFSETTGILSYTSVPEASTYALILGIAAFGLIVRRK</sequence>
<dbReference type="Proteomes" id="UP000642829">
    <property type="component" value="Unassembled WGS sequence"/>
</dbReference>
<keyword evidence="4" id="KW-1185">Reference proteome</keyword>
<keyword evidence="1" id="KW-0812">Transmembrane</keyword>
<accession>A0A8J3DBE1</accession>
<keyword evidence="1" id="KW-1133">Transmembrane helix</keyword>
<feature type="transmembrane region" description="Helical" evidence="1">
    <location>
        <begin position="381"/>
        <end position="397"/>
    </location>
</feature>
<evidence type="ECO:0000256" key="1">
    <source>
        <dbReference type="SAM" id="Phobius"/>
    </source>
</evidence>
<dbReference type="AlphaFoldDB" id="A0A8J3DBE1"/>
<dbReference type="RefSeq" id="WP_189515359.1">
    <property type="nucleotide sequence ID" value="NZ_BMXG01000014.1"/>
</dbReference>
<gene>
    <name evidence="3" type="ORF">GCM10007047_23440</name>
</gene>
<evidence type="ECO:0000313" key="3">
    <source>
        <dbReference type="EMBL" id="GHC05777.1"/>
    </source>
</evidence>
<keyword evidence="1" id="KW-0472">Membrane</keyword>
<keyword evidence="2" id="KW-0732">Signal</keyword>
<protein>
    <submittedName>
        <fullName evidence="3">Uncharacterized protein</fullName>
    </submittedName>
</protein>
<reference evidence="3" key="2">
    <citation type="submission" date="2020-09" db="EMBL/GenBank/DDBJ databases">
        <authorList>
            <person name="Sun Q."/>
            <person name="Kim S."/>
        </authorList>
    </citation>
    <scope>NUCLEOTIDE SEQUENCE</scope>
    <source>
        <strain evidence="3">KCTC 12870</strain>
    </source>
</reference>
<proteinExistence type="predicted"/>
<reference evidence="3" key="1">
    <citation type="journal article" date="2014" name="Int. J. Syst. Evol. Microbiol.">
        <title>Complete genome sequence of Corynebacterium casei LMG S-19264T (=DSM 44701T), isolated from a smear-ripened cheese.</title>
        <authorList>
            <consortium name="US DOE Joint Genome Institute (JGI-PGF)"/>
            <person name="Walter F."/>
            <person name="Albersmeier A."/>
            <person name="Kalinowski J."/>
            <person name="Ruckert C."/>
        </authorList>
    </citation>
    <scope>NUCLEOTIDE SEQUENCE</scope>
    <source>
        <strain evidence="3">KCTC 12870</strain>
    </source>
</reference>
<dbReference type="EMBL" id="BMXG01000014">
    <property type="protein sequence ID" value="GHC05777.1"/>
    <property type="molecule type" value="Genomic_DNA"/>
</dbReference>
<evidence type="ECO:0000256" key="2">
    <source>
        <dbReference type="SAM" id="SignalP"/>
    </source>
</evidence>
<feature type="signal peptide" evidence="2">
    <location>
        <begin position="1"/>
        <end position="21"/>
    </location>
</feature>
<organism evidence="3 4">
    <name type="scientific">Cerasicoccus arenae</name>
    <dbReference type="NCBI Taxonomy" id="424488"/>
    <lineage>
        <taxon>Bacteria</taxon>
        <taxon>Pseudomonadati</taxon>
        <taxon>Verrucomicrobiota</taxon>
        <taxon>Opitutia</taxon>
        <taxon>Puniceicoccales</taxon>
        <taxon>Cerasicoccaceae</taxon>
        <taxon>Cerasicoccus</taxon>
    </lineage>
</organism>
<comment type="caution">
    <text evidence="3">The sequence shown here is derived from an EMBL/GenBank/DDBJ whole genome shotgun (WGS) entry which is preliminary data.</text>
</comment>
<name>A0A8J3DBE1_9BACT</name>